<dbReference type="Proteomes" id="UP000188586">
    <property type="component" value="Unassembled WGS sequence"/>
</dbReference>
<keyword evidence="1" id="KW-0472">Membrane</keyword>
<dbReference type="AlphaFoldDB" id="A0A1V3SXT4"/>
<gene>
    <name evidence="2" type="ORF">BOX24_01785</name>
</gene>
<keyword evidence="1" id="KW-1133">Transmembrane helix</keyword>
<proteinExistence type="predicted"/>
<reference evidence="2 3" key="1">
    <citation type="submission" date="2016-11" db="EMBL/GenBank/DDBJ databases">
        <title>Comparative genomics of co-occurring bacteria in distinct bioleaching systems unravels niche-specific adaptation.</title>
        <authorList>
            <person name="Zhang X."/>
            <person name="Liu X."/>
            <person name="Yin H."/>
        </authorList>
    </citation>
    <scope>NUCLEOTIDE SEQUENCE [LARGE SCALE GENOMIC DNA]</scope>
    <source>
        <strain evidence="2 3">DX</strain>
    </source>
</reference>
<dbReference type="EMBL" id="MPOJ01000003">
    <property type="protein sequence ID" value="OOH74702.1"/>
    <property type="molecule type" value="Genomic_DNA"/>
</dbReference>
<feature type="transmembrane region" description="Helical" evidence="1">
    <location>
        <begin position="28"/>
        <end position="59"/>
    </location>
</feature>
<name>A0A1V3SXT4_9BACT</name>
<comment type="caution">
    <text evidence="2">The sequence shown here is derived from an EMBL/GenBank/DDBJ whole genome shotgun (WGS) entry which is preliminary data.</text>
</comment>
<evidence type="ECO:0008006" key="4">
    <source>
        <dbReference type="Google" id="ProtNLM"/>
    </source>
</evidence>
<protein>
    <recommendedName>
        <fullName evidence="4">Type IV conjugative transfer system protein TraL</fullName>
    </recommendedName>
</protein>
<evidence type="ECO:0000313" key="3">
    <source>
        <dbReference type="Proteomes" id="UP000188586"/>
    </source>
</evidence>
<evidence type="ECO:0000313" key="2">
    <source>
        <dbReference type="EMBL" id="OOH74702.1"/>
    </source>
</evidence>
<keyword evidence="1" id="KW-0812">Transmembrane</keyword>
<evidence type="ECO:0000256" key="1">
    <source>
        <dbReference type="SAM" id="Phobius"/>
    </source>
</evidence>
<dbReference type="RefSeq" id="WP_077303551.1">
    <property type="nucleotide sequence ID" value="NZ_MPOJ01000003.1"/>
</dbReference>
<organism evidence="2 3">
    <name type="scientific">Leptospirillum ferriphilum</name>
    <dbReference type="NCBI Taxonomy" id="178606"/>
    <lineage>
        <taxon>Bacteria</taxon>
        <taxon>Pseudomonadati</taxon>
        <taxon>Nitrospirota</taxon>
        <taxon>Nitrospiria</taxon>
        <taxon>Nitrospirales</taxon>
        <taxon>Nitrospiraceae</taxon>
        <taxon>Leptospirillum</taxon>
    </lineage>
</organism>
<sequence>MTPPKIPRGVLDPPRIGGVRVPLDLAPFFLLIPAGFFFGLSIGTLLVMIGGMALGTGILRKKGDGFMRGWILWQAASRHHLWRPPSKKEGGRSERDV</sequence>
<accession>A0A1V3SXT4</accession>